<dbReference type="InterPro" id="IPR035906">
    <property type="entry name" value="MetI-like_sf"/>
</dbReference>
<dbReference type="PANTHER" id="PTHR30151:SF0">
    <property type="entry name" value="ABC TRANSPORTER PERMEASE PROTEIN MJ0413-RELATED"/>
    <property type="match status" value="1"/>
</dbReference>
<comment type="similarity">
    <text evidence="7">Belongs to the binding-protein-dependent transport system permease family.</text>
</comment>
<gene>
    <name evidence="9" type="ORF">DV707_09385</name>
    <name evidence="10" type="ORF">SAMN04488133_2282</name>
</gene>
<organism evidence="10 11">
    <name type="scientific">Halobellus limi</name>
    <dbReference type="NCBI Taxonomy" id="699433"/>
    <lineage>
        <taxon>Archaea</taxon>
        <taxon>Methanobacteriati</taxon>
        <taxon>Methanobacteriota</taxon>
        <taxon>Stenosarchaea group</taxon>
        <taxon>Halobacteria</taxon>
        <taxon>Halobacteriales</taxon>
        <taxon>Haloferacaceae</taxon>
        <taxon>Halobellus</taxon>
    </lineage>
</organism>
<evidence type="ECO:0000256" key="1">
    <source>
        <dbReference type="ARBA" id="ARBA00004651"/>
    </source>
</evidence>
<dbReference type="SUPFAM" id="SSF161098">
    <property type="entry name" value="MetI-like"/>
    <property type="match status" value="1"/>
</dbReference>
<dbReference type="KEGG" id="hlm:DV707_09385"/>
<dbReference type="PROSITE" id="PS50928">
    <property type="entry name" value="ABC_TM1"/>
    <property type="match status" value="1"/>
</dbReference>
<dbReference type="EMBL" id="FNVN01000002">
    <property type="protein sequence ID" value="SEG42282.1"/>
    <property type="molecule type" value="Genomic_DNA"/>
</dbReference>
<reference evidence="9 12" key="2">
    <citation type="journal article" date="2019" name="Nat. Commun.">
        <title>A new type of DNA phosphorothioation-based antiviral system in archaea.</title>
        <authorList>
            <person name="Xiong L."/>
            <person name="Liu S."/>
            <person name="Chen S."/>
            <person name="Xiao Y."/>
            <person name="Zhu B."/>
            <person name="Gao Y."/>
            <person name="Zhang Y."/>
            <person name="Chen B."/>
            <person name="Luo J."/>
            <person name="Deng Z."/>
            <person name="Chen X."/>
            <person name="Wang L."/>
            <person name="Chen S."/>
        </authorList>
    </citation>
    <scope>NUCLEOTIDE SEQUENCE [LARGE SCALE GENOMIC DNA]</scope>
    <source>
        <strain evidence="9 12">CGMCC 1.10331</strain>
    </source>
</reference>
<keyword evidence="11" id="KW-1185">Reference proteome</keyword>
<evidence type="ECO:0000256" key="4">
    <source>
        <dbReference type="ARBA" id="ARBA00022692"/>
    </source>
</evidence>
<proteinExistence type="inferred from homology"/>
<evidence type="ECO:0000256" key="2">
    <source>
        <dbReference type="ARBA" id="ARBA00022448"/>
    </source>
</evidence>
<dbReference type="GO" id="GO:0055085">
    <property type="term" value="P:transmembrane transport"/>
    <property type="evidence" value="ECO:0007669"/>
    <property type="project" value="InterPro"/>
</dbReference>
<dbReference type="AlphaFoldDB" id="A0A1H6A1S1"/>
<keyword evidence="2 7" id="KW-0813">Transport</keyword>
<keyword evidence="5 7" id="KW-1133">Transmembrane helix</keyword>
<dbReference type="Gene3D" id="1.10.3720.10">
    <property type="entry name" value="MetI-like"/>
    <property type="match status" value="1"/>
</dbReference>
<keyword evidence="6 7" id="KW-0472">Membrane</keyword>
<evidence type="ECO:0000256" key="3">
    <source>
        <dbReference type="ARBA" id="ARBA00022475"/>
    </source>
</evidence>
<feature type="transmembrane region" description="Helical" evidence="7">
    <location>
        <begin position="231"/>
        <end position="250"/>
    </location>
</feature>
<evidence type="ECO:0000313" key="11">
    <source>
        <dbReference type="Proteomes" id="UP000236740"/>
    </source>
</evidence>
<evidence type="ECO:0000256" key="7">
    <source>
        <dbReference type="RuleBase" id="RU363032"/>
    </source>
</evidence>
<dbReference type="GeneID" id="39858301"/>
<evidence type="ECO:0000313" key="10">
    <source>
        <dbReference type="EMBL" id="SEG42282.1"/>
    </source>
</evidence>
<dbReference type="CDD" id="cd06261">
    <property type="entry name" value="TM_PBP2"/>
    <property type="match status" value="1"/>
</dbReference>
<evidence type="ECO:0000313" key="9">
    <source>
        <dbReference type="EMBL" id="QCC47852.1"/>
    </source>
</evidence>
<protein>
    <submittedName>
        <fullName evidence="9">ABC transporter permease subunit</fullName>
    </submittedName>
    <submittedName>
        <fullName evidence="10">NitT/TauT family transport system permease protein</fullName>
    </submittedName>
</protein>
<comment type="subcellular location">
    <subcellularLocation>
        <location evidence="1 7">Cell membrane</location>
        <topology evidence="1 7">Multi-pass membrane protein</topology>
    </subcellularLocation>
</comment>
<name>A0A1H6A1S1_9EURY</name>
<feature type="transmembrane region" description="Helical" evidence="7">
    <location>
        <begin position="106"/>
        <end position="129"/>
    </location>
</feature>
<dbReference type="PANTHER" id="PTHR30151">
    <property type="entry name" value="ALKANE SULFONATE ABC TRANSPORTER-RELATED, MEMBRANE SUBUNIT"/>
    <property type="match status" value="1"/>
</dbReference>
<feature type="transmembrane region" description="Helical" evidence="7">
    <location>
        <begin position="12"/>
        <end position="33"/>
    </location>
</feature>
<evidence type="ECO:0000313" key="12">
    <source>
        <dbReference type="Proteomes" id="UP000296733"/>
    </source>
</evidence>
<accession>A0A1H6A1S1</accession>
<dbReference type="Pfam" id="PF00528">
    <property type="entry name" value="BPD_transp_1"/>
    <property type="match status" value="1"/>
</dbReference>
<keyword evidence="3" id="KW-1003">Cell membrane</keyword>
<dbReference type="EMBL" id="CP031311">
    <property type="protein sequence ID" value="QCC47852.1"/>
    <property type="molecule type" value="Genomic_DNA"/>
</dbReference>
<dbReference type="Proteomes" id="UP000296733">
    <property type="component" value="Chromosome"/>
</dbReference>
<evidence type="ECO:0000259" key="8">
    <source>
        <dbReference type="PROSITE" id="PS50928"/>
    </source>
</evidence>
<feature type="transmembrane region" description="Helical" evidence="7">
    <location>
        <begin position="198"/>
        <end position="219"/>
    </location>
</feature>
<dbReference type="OrthoDB" id="50379at2157"/>
<feature type="domain" description="ABC transmembrane type-1" evidence="8">
    <location>
        <begin position="69"/>
        <end position="250"/>
    </location>
</feature>
<dbReference type="RefSeq" id="WP_103991950.1">
    <property type="nucleotide sequence ID" value="NZ_CP031311.1"/>
</dbReference>
<dbReference type="InterPro" id="IPR000515">
    <property type="entry name" value="MetI-like"/>
</dbReference>
<evidence type="ECO:0000256" key="6">
    <source>
        <dbReference type="ARBA" id="ARBA00023136"/>
    </source>
</evidence>
<feature type="transmembrane region" description="Helical" evidence="7">
    <location>
        <begin position="77"/>
        <end position="100"/>
    </location>
</feature>
<dbReference type="GO" id="GO:0005886">
    <property type="term" value="C:plasma membrane"/>
    <property type="evidence" value="ECO:0007669"/>
    <property type="project" value="UniProtKB-SubCell"/>
</dbReference>
<reference evidence="10 11" key="1">
    <citation type="submission" date="2016-10" db="EMBL/GenBank/DDBJ databases">
        <authorList>
            <person name="de Groot N.N."/>
        </authorList>
    </citation>
    <scope>NUCLEOTIDE SEQUENCE [LARGE SCALE GENOMIC DNA]</scope>
    <source>
        <strain evidence="10 11">CGMCC 1.10331</strain>
    </source>
</reference>
<evidence type="ECO:0000256" key="5">
    <source>
        <dbReference type="ARBA" id="ARBA00022989"/>
    </source>
</evidence>
<dbReference type="Proteomes" id="UP000236740">
    <property type="component" value="Unassembled WGS sequence"/>
</dbReference>
<sequence length="273" mass="30055">MSTSQLRGTVEGVLLGNRRVVFVESILLLVLVWELSARVFGITDLIASPLLVGASMYEMLQTGEWVMHFVASMQRIIYGFVAALVVGVVGGIVLGVSSFWGRVLRYYVLVGMAVPGLFVVIFTAMAFGISDTTPMLATAVITAPFVVDMIQSGVENVDSDLLNMSSAFGVSRTRVYRRVLFSSILPEVFSSIRFTFSVAWKVTILAEVVISNIGIGFLIRDNMSRFSMVGVLQYVVLFVIVMMIIEYGVFSKAETYLFSWREDVKSSMGTGPR</sequence>
<keyword evidence="4 7" id="KW-0812">Transmembrane</keyword>